<accession>A0A9N8P253</accession>
<dbReference type="AlphaFoldDB" id="A0A9N8P253"/>
<organism evidence="1 2">
    <name type="scientific">Flavobacterium panici</name>
    <dbReference type="NCBI Taxonomy" id="2654843"/>
    <lineage>
        <taxon>Bacteria</taxon>
        <taxon>Pseudomonadati</taxon>
        <taxon>Bacteroidota</taxon>
        <taxon>Flavobacteriia</taxon>
        <taxon>Flavobacteriales</taxon>
        <taxon>Flavobacteriaceae</taxon>
        <taxon>Flavobacterium</taxon>
    </lineage>
</organism>
<sequence>MITFQVNFTELLKIKTKNPVANVEFHSAVKIIRNDDFSLKSL</sequence>
<dbReference type="Proteomes" id="UP000533639">
    <property type="component" value="Unassembled WGS sequence"/>
</dbReference>
<name>A0A9N8P253_9FLAO</name>
<keyword evidence="2" id="KW-1185">Reference proteome</keyword>
<proteinExistence type="predicted"/>
<evidence type="ECO:0000313" key="2">
    <source>
        <dbReference type="Proteomes" id="UP000533639"/>
    </source>
</evidence>
<reference evidence="1 2" key="1">
    <citation type="submission" date="2020-06" db="EMBL/GenBank/DDBJ databases">
        <authorList>
            <person name="Criscuolo A."/>
        </authorList>
    </citation>
    <scope>NUCLEOTIDE SEQUENCE [LARGE SCALE GENOMIC DNA]</scope>
    <source>
        <strain evidence="1">PXU-55</strain>
    </source>
</reference>
<gene>
    <name evidence="1" type="ORF">FLAPXU55_02444</name>
</gene>
<protein>
    <submittedName>
        <fullName evidence="1">Uncharacterized protein</fullName>
    </submittedName>
</protein>
<comment type="caution">
    <text evidence="1">The sequence shown here is derived from an EMBL/GenBank/DDBJ whole genome shotgun (WGS) entry which is preliminary data.</text>
</comment>
<evidence type="ECO:0000313" key="1">
    <source>
        <dbReference type="EMBL" id="CAC9974747.1"/>
    </source>
</evidence>
<dbReference type="EMBL" id="CAIJDE010000043">
    <property type="protein sequence ID" value="CAC9974747.1"/>
    <property type="molecule type" value="Genomic_DNA"/>
</dbReference>